<comment type="caution">
    <text evidence="3">The sequence shown here is derived from an EMBL/GenBank/DDBJ whole genome shotgun (WGS) entry which is preliminary data.</text>
</comment>
<dbReference type="PANTHER" id="PTHR31642">
    <property type="entry name" value="TRICHOTHECENE 3-O-ACETYLTRANSFERASE"/>
    <property type="match status" value="1"/>
</dbReference>
<dbReference type="EMBL" id="CAMGYJ010000009">
    <property type="protein sequence ID" value="CAI0543752.1"/>
    <property type="molecule type" value="Genomic_DNA"/>
</dbReference>
<dbReference type="PANTHER" id="PTHR31642:SF310">
    <property type="entry name" value="FATTY ALCOHOL:CAFFEOYL-COA ACYLTRANSFERASE"/>
    <property type="match status" value="1"/>
</dbReference>
<dbReference type="GO" id="GO:0016747">
    <property type="term" value="F:acyltransferase activity, transferring groups other than amino-acyl groups"/>
    <property type="evidence" value="ECO:0007669"/>
    <property type="project" value="TreeGrafter"/>
</dbReference>
<dbReference type="Gene3D" id="3.30.559.10">
    <property type="entry name" value="Chloramphenicol acetyltransferase-like domain"/>
    <property type="match status" value="2"/>
</dbReference>
<dbReference type="Pfam" id="PF02458">
    <property type="entry name" value="Transferase"/>
    <property type="match status" value="1"/>
</dbReference>
<reference evidence="3" key="1">
    <citation type="submission" date="2022-08" db="EMBL/GenBank/DDBJ databases">
        <authorList>
            <person name="Gutierrez-Valencia J."/>
        </authorList>
    </citation>
    <scope>NUCLEOTIDE SEQUENCE</scope>
</reference>
<keyword evidence="4" id="KW-1185">Reference proteome</keyword>
<accession>A0AAV0QEA4</accession>
<feature type="non-terminal residue" evidence="3">
    <location>
        <position position="1"/>
    </location>
</feature>
<dbReference type="InterPro" id="IPR050317">
    <property type="entry name" value="Plant_Fungal_Acyltransferase"/>
</dbReference>
<gene>
    <name evidence="3" type="ORF">LITE_LOCUS42943</name>
</gene>
<evidence type="ECO:0000256" key="1">
    <source>
        <dbReference type="ARBA" id="ARBA00009861"/>
    </source>
</evidence>
<evidence type="ECO:0000313" key="3">
    <source>
        <dbReference type="EMBL" id="CAI0543752.1"/>
    </source>
</evidence>
<organism evidence="3 4">
    <name type="scientific">Linum tenue</name>
    <dbReference type="NCBI Taxonomy" id="586396"/>
    <lineage>
        <taxon>Eukaryota</taxon>
        <taxon>Viridiplantae</taxon>
        <taxon>Streptophyta</taxon>
        <taxon>Embryophyta</taxon>
        <taxon>Tracheophyta</taxon>
        <taxon>Spermatophyta</taxon>
        <taxon>Magnoliopsida</taxon>
        <taxon>eudicotyledons</taxon>
        <taxon>Gunneridae</taxon>
        <taxon>Pentapetalae</taxon>
        <taxon>rosids</taxon>
        <taxon>fabids</taxon>
        <taxon>Malpighiales</taxon>
        <taxon>Linaceae</taxon>
        <taxon>Linum</taxon>
    </lineage>
</organism>
<dbReference type="Proteomes" id="UP001154282">
    <property type="component" value="Unassembled WGS sequence"/>
</dbReference>
<name>A0AAV0QEA4_9ROSI</name>
<dbReference type="AlphaFoldDB" id="A0AAV0QEA4"/>
<proteinExistence type="inferred from homology"/>
<evidence type="ECO:0000313" key="4">
    <source>
        <dbReference type="Proteomes" id="UP001154282"/>
    </source>
</evidence>
<dbReference type="InterPro" id="IPR023213">
    <property type="entry name" value="CAT-like_dom_sf"/>
</dbReference>
<evidence type="ECO:0000256" key="2">
    <source>
        <dbReference type="ARBA" id="ARBA00022679"/>
    </source>
</evidence>
<sequence length="468" mass="52657">PASPYICRSVADLNQQDLKQEQKPNSTNMFRQAHNNLVVKRGEPVKVSPPQEETKEKGVFSLSNLDHLVCWVRTIYGFRSDERGNQMAGEVFETALRKLLVHYYPLAGRLTVVSEGKLAVSFYEQGVVFVDAEADIAMKDVEDMVRTDPSKLVELVYDDGIHCNAKPLPECPLLVVQVTKLKCGGFVLGICISHCLVDGFTATEVVNSWAEIARGLSISTLPCLDKRTLLPRNPPKVEFAHPEFIEMENRSPSSDQFSKENMVHKVFRFDRETIKELKSRAMEDDGRGALSECSTFECLTALVWKARSKALNMVGDQETKLIVPVNVRNKMDPPLPKGYFGNGIASACTTSKVRDLHNKPFSTTVELVHDSIKMITDARVRSWIDFYELHRTIHPLAHTMIATTWSRIPFCTTDFGWGDAILMAPVALPCDEMVIFMSDYEKDQSGDIRIFVGLPESAMKNFQNLMMI</sequence>
<keyword evidence="2" id="KW-0808">Transferase</keyword>
<comment type="similarity">
    <text evidence="1">Belongs to the plant acyltransferase family.</text>
</comment>
<protein>
    <submittedName>
        <fullName evidence="3">Uncharacterized protein</fullName>
    </submittedName>
</protein>